<keyword evidence="2" id="KW-0813">Transport</keyword>
<reference evidence="10" key="1">
    <citation type="submission" date="2022-01" db="EMBL/GenBank/DDBJ databases">
        <title>Genome-Based Taxonomic Classification of the Phylum Actinobacteria.</title>
        <authorList>
            <person name="Gao Y."/>
        </authorList>
    </citation>
    <scope>NUCLEOTIDE SEQUENCE</scope>
    <source>
        <strain evidence="10">KLBMP 8922</strain>
    </source>
</reference>
<comment type="caution">
    <text evidence="10">The sequence shown here is derived from an EMBL/GenBank/DDBJ whole genome shotgun (WGS) entry which is preliminary data.</text>
</comment>
<dbReference type="GO" id="GO:0005886">
    <property type="term" value="C:plasma membrane"/>
    <property type="evidence" value="ECO:0007669"/>
    <property type="project" value="UniProtKB-SubCell"/>
</dbReference>
<accession>A0AA41U2V2</accession>
<dbReference type="SUPFAM" id="SSF103473">
    <property type="entry name" value="MFS general substrate transporter"/>
    <property type="match status" value="1"/>
</dbReference>
<feature type="transmembrane region" description="Helical" evidence="8">
    <location>
        <begin position="416"/>
        <end position="438"/>
    </location>
</feature>
<evidence type="ECO:0000259" key="9">
    <source>
        <dbReference type="PROSITE" id="PS50850"/>
    </source>
</evidence>
<keyword evidence="11" id="KW-1185">Reference proteome</keyword>
<evidence type="ECO:0000256" key="3">
    <source>
        <dbReference type="ARBA" id="ARBA00022692"/>
    </source>
</evidence>
<feature type="transmembrane region" description="Helical" evidence="8">
    <location>
        <begin position="188"/>
        <end position="209"/>
    </location>
</feature>
<dbReference type="PANTHER" id="PTHR42718">
    <property type="entry name" value="MAJOR FACILITATOR SUPERFAMILY MULTIDRUG TRANSPORTER MFSC"/>
    <property type="match status" value="1"/>
</dbReference>
<feature type="transmembrane region" description="Helical" evidence="8">
    <location>
        <begin position="130"/>
        <end position="150"/>
    </location>
</feature>
<feature type="transmembrane region" description="Helical" evidence="8">
    <location>
        <begin position="348"/>
        <end position="370"/>
    </location>
</feature>
<protein>
    <submittedName>
        <fullName evidence="10">MFS transporter</fullName>
    </submittedName>
</protein>
<evidence type="ECO:0000256" key="4">
    <source>
        <dbReference type="ARBA" id="ARBA00022989"/>
    </source>
</evidence>
<keyword evidence="6" id="KW-0046">Antibiotic resistance</keyword>
<dbReference type="PROSITE" id="PS50850">
    <property type="entry name" value="MFS"/>
    <property type="match status" value="1"/>
</dbReference>
<evidence type="ECO:0000313" key="11">
    <source>
        <dbReference type="Proteomes" id="UP001165378"/>
    </source>
</evidence>
<dbReference type="Proteomes" id="UP001165378">
    <property type="component" value="Unassembled WGS sequence"/>
</dbReference>
<dbReference type="Gene3D" id="1.20.1250.20">
    <property type="entry name" value="MFS general substrate transporter like domains"/>
    <property type="match status" value="1"/>
</dbReference>
<dbReference type="GO" id="GO:0046677">
    <property type="term" value="P:response to antibiotic"/>
    <property type="evidence" value="ECO:0007669"/>
    <property type="project" value="UniProtKB-KW"/>
</dbReference>
<keyword evidence="3 8" id="KW-0812">Transmembrane</keyword>
<evidence type="ECO:0000256" key="6">
    <source>
        <dbReference type="ARBA" id="ARBA00023251"/>
    </source>
</evidence>
<organism evidence="10 11">
    <name type="scientific">Yinghuangia soli</name>
    <dbReference type="NCBI Taxonomy" id="2908204"/>
    <lineage>
        <taxon>Bacteria</taxon>
        <taxon>Bacillati</taxon>
        <taxon>Actinomycetota</taxon>
        <taxon>Actinomycetes</taxon>
        <taxon>Kitasatosporales</taxon>
        <taxon>Streptomycetaceae</taxon>
        <taxon>Yinghuangia</taxon>
    </lineage>
</organism>
<feature type="transmembrane region" description="Helical" evidence="8">
    <location>
        <begin position="221"/>
        <end position="239"/>
    </location>
</feature>
<feature type="transmembrane region" description="Helical" evidence="8">
    <location>
        <begin position="71"/>
        <end position="89"/>
    </location>
</feature>
<name>A0AA41U2V2_9ACTN</name>
<sequence length="551" mass="56873">MADNARIAEPPDERGVGGGGSARLDDASPGRIIAVAAIIILFAEAMVLQYAMVLPAVQKIGGTWPEVGSNLSWMVIIVGVVAGATLPIVSKLADLHGKRRVLLLCSSTFLAGSLLCAVTDSWTLFLVGRALQSTAGAMIAIGVGLVRDLLPRRHIPVAIGALAAGFGLSGVVSPFVGGALTDHYSWRALFWFLVVYSVVITILMVLFVPESNVRVREKLDWQGALLVGAGVALALVYLSNGQAWGWGRPSAWGYLAAGLALLVAFAVWEAKSPSPMMDPRLLRSAKVSLVLGAYFFGNMVIGGVGYAVPYMAQTDAAAIKDQVLQGAAAAAGQPVEVMQQAITFEGDLGYAFGFGLLAFAVHITIGMSATSMTAGPLAGAWGRTRGLRSPLIAGMSVMTAACAMLALWHGSWFTVLLVYAVYGLGFGAFYSASNNLIVEAVPESQSSIGAGMLNVAGNFGAAVGTAMITAILSAHPLQMVSPSPTGQGTATTDIPQVYTDTGWTLSLWALGIAGLIGIVVTVLLKSGRAPATGGEAPDAAVGSRELDATPA</sequence>
<evidence type="ECO:0000313" key="10">
    <source>
        <dbReference type="EMBL" id="MCF2531090.1"/>
    </source>
</evidence>
<evidence type="ECO:0000256" key="5">
    <source>
        <dbReference type="ARBA" id="ARBA00023136"/>
    </source>
</evidence>
<proteinExistence type="predicted"/>
<evidence type="ECO:0000256" key="2">
    <source>
        <dbReference type="ARBA" id="ARBA00022448"/>
    </source>
</evidence>
<feature type="transmembrane region" description="Helical" evidence="8">
    <location>
        <begin position="101"/>
        <end position="124"/>
    </location>
</feature>
<dbReference type="GO" id="GO:0022857">
    <property type="term" value="F:transmembrane transporter activity"/>
    <property type="evidence" value="ECO:0007669"/>
    <property type="project" value="InterPro"/>
</dbReference>
<dbReference type="Gene3D" id="1.20.1720.10">
    <property type="entry name" value="Multidrug resistance protein D"/>
    <property type="match status" value="1"/>
</dbReference>
<evidence type="ECO:0000256" key="7">
    <source>
        <dbReference type="SAM" id="MobiDB-lite"/>
    </source>
</evidence>
<feature type="transmembrane region" description="Helical" evidence="8">
    <location>
        <begin position="450"/>
        <end position="474"/>
    </location>
</feature>
<dbReference type="InterPro" id="IPR036259">
    <property type="entry name" value="MFS_trans_sf"/>
</dbReference>
<dbReference type="EMBL" id="JAKFHA010000021">
    <property type="protein sequence ID" value="MCF2531090.1"/>
    <property type="molecule type" value="Genomic_DNA"/>
</dbReference>
<feature type="transmembrane region" description="Helical" evidence="8">
    <location>
        <begin position="157"/>
        <end position="176"/>
    </location>
</feature>
<feature type="transmembrane region" description="Helical" evidence="8">
    <location>
        <begin position="289"/>
        <end position="308"/>
    </location>
</feature>
<gene>
    <name evidence="10" type="ORF">LZ495_28280</name>
</gene>
<feature type="transmembrane region" description="Helical" evidence="8">
    <location>
        <begin position="251"/>
        <end position="268"/>
    </location>
</feature>
<evidence type="ECO:0000256" key="8">
    <source>
        <dbReference type="SAM" id="Phobius"/>
    </source>
</evidence>
<keyword evidence="5 8" id="KW-0472">Membrane</keyword>
<feature type="region of interest" description="Disordered" evidence="7">
    <location>
        <begin position="529"/>
        <end position="551"/>
    </location>
</feature>
<comment type="subcellular location">
    <subcellularLocation>
        <location evidence="1">Cell membrane</location>
        <topology evidence="1">Multi-pass membrane protein</topology>
    </subcellularLocation>
</comment>
<dbReference type="RefSeq" id="WP_235055759.1">
    <property type="nucleotide sequence ID" value="NZ_JAKFHA010000021.1"/>
</dbReference>
<evidence type="ECO:0000256" key="1">
    <source>
        <dbReference type="ARBA" id="ARBA00004651"/>
    </source>
</evidence>
<dbReference type="Pfam" id="PF07690">
    <property type="entry name" value="MFS_1"/>
    <property type="match status" value="1"/>
</dbReference>
<feature type="transmembrane region" description="Helical" evidence="8">
    <location>
        <begin position="505"/>
        <end position="524"/>
    </location>
</feature>
<feature type="domain" description="Major facilitator superfamily (MFS) profile" evidence="9">
    <location>
        <begin position="30"/>
        <end position="529"/>
    </location>
</feature>
<feature type="region of interest" description="Disordered" evidence="7">
    <location>
        <begin position="1"/>
        <end position="22"/>
    </location>
</feature>
<dbReference type="InterPro" id="IPR020846">
    <property type="entry name" value="MFS_dom"/>
</dbReference>
<dbReference type="InterPro" id="IPR011701">
    <property type="entry name" value="MFS"/>
</dbReference>
<dbReference type="PANTHER" id="PTHR42718:SF9">
    <property type="entry name" value="MAJOR FACILITATOR SUPERFAMILY MULTIDRUG TRANSPORTER MFSC"/>
    <property type="match status" value="1"/>
</dbReference>
<feature type="transmembrane region" description="Helical" evidence="8">
    <location>
        <begin position="32"/>
        <end position="51"/>
    </location>
</feature>
<feature type="transmembrane region" description="Helical" evidence="8">
    <location>
        <begin position="391"/>
        <end position="410"/>
    </location>
</feature>
<dbReference type="AlphaFoldDB" id="A0AA41U2V2"/>
<keyword evidence="4 8" id="KW-1133">Transmembrane helix</keyword>